<accession>A0A9D2MZI8</accession>
<dbReference type="PANTHER" id="PTHR43394">
    <property type="entry name" value="ATP-DEPENDENT PERMEASE MDL1, MITOCHONDRIAL"/>
    <property type="match status" value="1"/>
</dbReference>
<dbReference type="PROSITE" id="PS50893">
    <property type="entry name" value="ABC_TRANSPORTER_2"/>
    <property type="match status" value="1"/>
</dbReference>
<organism evidence="11 12">
    <name type="scientific">Candidatus Enterocloster excrementipullorum</name>
    <dbReference type="NCBI Taxonomy" id="2838559"/>
    <lineage>
        <taxon>Bacteria</taxon>
        <taxon>Bacillati</taxon>
        <taxon>Bacillota</taxon>
        <taxon>Clostridia</taxon>
        <taxon>Lachnospirales</taxon>
        <taxon>Lachnospiraceae</taxon>
        <taxon>Enterocloster</taxon>
    </lineage>
</organism>
<dbReference type="InterPro" id="IPR027417">
    <property type="entry name" value="P-loop_NTPase"/>
</dbReference>
<dbReference type="PROSITE" id="PS50929">
    <property type="entry name" value="ABC_TM1F"/>
    <property type="match status" value="1"/>
</dbReference>
<name>A0A9D2MZI8_9FIRM</name>
<dbReference type="InterPro" id="IPR003593">
    <property type="entry name" value="AAA+_ATPase"/>
</dbReference>
<sequence length="618" mass="67786">MKQQSDLPRLMGYAGTHRYLTYLSWVLSVVSALLALVPFWYIWRIIHDVLEAAPDYARAANVTGYGWSAVGFAMLSVIVYIAALLCSHLSAFRVAANIRKELMRHIAALPTGVTERYGSGKLRRIVNTSSTATETYLAHRLPDKAGAIATPIGLLVLLLVFDWRLGLLSLIPVALGFLLMMKMTGASMQQKMNEYQNALAGMSNEAVEYVRGIPVVKTFGQTIFSFKRFKTSIDNYEKWVIAYTKALRLPMLFYTTAVNGVFAFLIAGGILFTRDGVTNTLLLNLIFYIIITPVIGTTLTKIMFMSEDAMIVRDAISRIDEVLGEKPLSESRAAHVPKDNSITLEHVTFRYETGKEAALRDVSLKIEPGQTIALVGPSGSGKTTLANLVTRFFDPQEGRVCIGDTDIREIPKETLMNTVSFVFQNSRLIKASIRDNVRMGRPSASDEEIRKALKDAQCMDIIEKLPRGIDTVVGADGVYLSGGEQQRIAIARAVLKNAPILILDEATAFADPDNEVRVGQALSALARGTSETPAAPAGRPADSAGSSGRKTVIMIAHRLSSITDADCIYVMRDGEIAESGTHRQLIEKGGLFSRMWNNYSQAAEWKILSDTTGLEGNV</sequence>
<keyword evidence="5 11" id="KW-0067">ATP-binding</keyword>
<keyword evidence="6 8" id="KW-1133">Transmembrane helix</keyword>
<evidence type="ECO:0000256" key="1">
    <source>
        <dbReference type="ARBA" id="ARBA00004651"/>
    </source>
</evidence>
<dbReference type="PANTHER" id="PTHR43394:SF1">
    <property type="entry name" value="ATP-BINDING CASSETTE SUB-FAMILY B MEMBER 10, MITOCHONDRIAL"/>
    <property type="match status" value="1"/>
</dbReference>
<evidence type="ECO:0000313" key="12">
    <source>
        <dbReference type="Proteomes" id="UP000823910"/>
    </source>
</evidence>
<dbReference type="FunFam" id="3.40.50.300:FF:000604">
    <property type="entry name" value="ABC transporter B family member 28"/>
    <property type="match status" value="1"/>
</dbReference>
<proteinExistence type="predicted"/>
<keyword evidence="4" id="KW-0547">Nucleotide-binding</keyword>
<dbReference type="GO" id="GO:0015421">
    <property type="term" value="F:ABC-type oligopeptide transporter activity"/>
    <property type="evidence" value="ECO:0007669"/>
    <property type="project" value="TreeGrafter"/>
</dbReference>
<feature type="domain" description="ABC transmembrane type-1" evidence="10">
    <location>
        <begin position="26"/>
        <end position="276"/>
    </location>
</feature>
<dbReference type="GO" id="GO:0005886">
    <property type="term" value="C:plasma membrane"/>
    <property type="evidence" value="ECO:0007669"/>
    <property type="project" value="UniProtKB-SubCell"/>
</dbReference>
<reference evidence="11" key="1">
    <citation type="journal article" date="2021" name="PeerJ">
        <title>Extensive microbial diversity within the chicken gut microbiome revealed by metagenomics and culture.</title>
        <authorList>
            <person name="Gilroy R."/>
            <person name="Ravi A."/>
            <person name="Getino M."/>
            <person name="Pursley I."/>
            <person name="Horton D.L."/>
            <person name="Alikhan N.F."/>
            <person name="Baker D."/>
            <person name="Gharbi K."/>
            <person name="Hall N."/>
            <person name="Watson M."/>
            <person name="Adriaenssens E.M."/>
            <person name="Foster-Nyarko E."/>
            <person name="Jarju S."/>
            <person name="Secka A."/>
            <person name="Antonio M."/>
            <person name="Oren A."/>
            <person name="Chaudhuri R.R."/>
            <person name="La Ragione R."/>
            <person name="Hildebrand F."/>
            <person name="Pallen M.J."/>
        </authorList>
    </citation>
    <scope>NUCLEOTIDE SEQUENCE</scope>
    <source>
        <strain evidence="11">CHK180-15479</strain>
    </source>
</reference>
<evidence type="ECO:0000256" key="2">
    <source>
        <dbReference type="ARBA" id="ARBA00022448"/>
    </source>
</evidence>
<evidence type="ECO:0000256" key="7">
    <source>
        <dbReference type="ARBA" id="ARBA00023136"/>
    </source>
</evidence>
<dbReference type="Pfam" id="PF00005">
    <property type="entry name" value="ABC_tran"/>
    <property type="match status" value="1"/>
</dbReference>
<dbReference type="InterPro" id="IPR003439">
    <property type="entry name" value="ABC_transporter-like_ATP-bd"/>
</dbReference>
<feature type="transmembrane region" description="Helical" evidence="8">
    <location>
        <begin position="72"/>
        <end position="96"/>
    </location>
</feature>
<comment type="subcellular location">
    <subcellularLocation>
        <location evidence="1">Cell membrane</location>
        <topology evidence="1">Multi-pass membrane protein</topology>
    </subcellularLocation>
</comment>
<dbReference type="InterPro" id="IPR011527">
    <property type="entry name" value="ABC1_TM_dom"/>
</dbReference>
<keyword evidence="2" id="KW-0813">Transport</keyword>
<evidence type="ECO:0000256" key="6">
    <source>
        <dbReference type="ARBA" id="ARBA00022989"/>
    </source>
</evidence>
<feature type="domain" description="ABC transporter" evidence="9">
    <location>
        <begin position="342"/>
        <end position="598"/>
    </location>
</feature>
<dbReference type="PROSITE" id="PS00211">
    <property type="entry name" value="ABC_TRANSPORTER_1"/>
    <property type="match status" value="1"/>
</dbReference>
<dbReference type="GO" id="GO:0005524">
    <property type="term" value="F:ATP binding"/>
    <property type="evidence" value="ECO:0007669"/>
    <property type="project" value="UniProtKB-KW"/>
</dbReference>
<dbReference type="SUPFAM" id="SSF52540">
    <property type="entry name" value="P-loop containing nucleoside triphosphate hydrolases"/>
    <property type="match status" value="1"/>
</dbReference>
<evidence type="ECO:0000256" key="4">
    <source>
        <dbReference type="ARBA" id="ARBA00022741"/>
    </source>
</evidence>
<dbReference type="Proteomes" id="UP000823910">
    <property type="component" value="Unassembled WGS sequence"/>
</dbReference>
<dbReference type="SMART" id="SM00382">
    <property type="entry name" value="AAA"/>
    <property type="match status" value="1"/>
</dbReference>
<dbReference type="InterPro" id="IPR036640">
    <property type="entry name" value="ABC1_TM_sf"/>
</dbReference>
<dbReference type="AlphaFoldDB" id="A0A9D2MZI8"/>
<keyword evidence="7 8" id="KW-0472">Membrane</keyword>
<dbReference type="InterPro" id="IPR039421">
    <property type="entry name" value="Type_1_exporter"/>
</dbReference>
<feature type="transmembrane region" description="Helical" evidence="8">
    <location>
        <begin position="251"/>
        <end position="273"/>
    </location>
</feature>
<evidence type="ECO:0000313" key="11">
    <source>
        <dbReference type="EMBL" id="HJC06213.1"/>
    </source>
</evidence>
<keyword evidence="3 8" id="KW-0812">Transmembrane</keyword>
<feature type="transmembrane region" description="Helical" evidence="8">
    <location>
        <begin position="20"/>
        <end position="43"/>
    </location>
</feature>
<dbReference type="InterPro" id="IPR017871">
    <property type="entry name" value="ABC_transporter-like_CS"/>
</dbReference>
<evidence type="ECO:0000256" key="5">
    <source>
        <dbReference type="ARBA" id="ARBA00022840"/>
    </source>
</evidence>
<comment type="caution">
    <text evidence="11">The sequence shown here is derived from an EMBL/GenBank/DDBJ whole genome shotgun (WGS) entry which is preliminary data.</text>
</comment>
<evidence type="ECO:0000256" key="8">
    <source>
        <dbReference type="SAM" id="Phobius"/>
    </source>
</evidence>
<evidence type="ECO:0000259" key="10">
    <source>
        <dbReference type="PROSITE" id="PS50929"/>
    </source>
</evidence>
<protein>
    <submittedName>
        <fullName evidence="11">ABC transporter ATP-binding protein/permease</fullName>
    </submittedName>
</protein>
<feature type="transmembrane region" description="Helical" evidence="8">
    <location>
        <begin position="285"/>
        <end position="304"/>
    </location>
</feature>
<dbReference type="Gene3D" id="3.40.50.300">
    <property type="entry name" value="P-loop containing nucleotide triphosphate hydrolases"/>
    <property type="match status" value="1"/>
</dbReference>
<reference evidence="11" key="2">
    <citation type="submission" date="2021-04" db="EMBL/GenBank/DDBJ databases">
        <authorList>
            <person name="Gilroy R."/>
        </authorList>
    </citation>
    <scope>NUCLEOTIDE SEQUENCE</scope>
    <source>
        <strain evidence="11">CHK180-15479</strain>
    </source>
</reference>
<dbReference type="Gene3D" id="1.20.1560.10">
    <property type="entry name" value="ABC transporter type 1, transmembrane domain"/>
    <property type="match status" value="1"/>
</dbReference>
<evidence type="ECO:0000256" key="3">
    <source>
        <dbReference type="ARBA" id="ARBA00022692"/>
    </source>
</evidence>
<dbReference type="SUPFAM" id="SSF90123">
    <property type="entry name" value="ABC transporter transmembrane region"/>
    <property type="match status" value="1"/>
</dbReference>
<dbReference type="EMBL" id="DWWT01000039">
    <property type="protein sequence ID" value="HJC06213.1"/>
    <property type="molecule type" value="Genomic_DNA"/>
</dbReference>
<dbReference type="Pfam" id="PF00664">
    <property type="entry name" value="ABC_membrane"/>
    <property type="match status" value="1"/>
</dbReference>
<evidence type="ECO:0000259" key="9">
    <source>
        <dbReference type="PROSITE" id="PS50893"/>
    </source>
</evidence>
<gene>
    <name evidence="11" type="ORF">H9704_08675</name>
</gene>
<dbReference type="GO" id="GO:0016887">
    <property type="term" value="F:ATP hydrolysis activity"/>
    <property type="evidence" value="ECO:0007669"/>
    <property type="project" value="InterPro"/>
</dbReference>
<dbReference type="GO" id="GO:0005737">
    <property type="term" value="C:cytoplasm"/>
    <property type="evidence" value="ECO:0007669"/>
    <property type="project" value="UniProtKB-ARBA"/>
</dbReference>